<keyword evidence="2 4" id="KW-0863">Zinc-finger</keyword>
<dbReference type="GO" id="GO:0008270">
    <property type="term" value="F:zinc ion binding"/>
    <property type="evidence" value="ECO:0007669"/>
    <property type="project" value="UniProtKB-KW"/>
</dbReference>
<dbReference type="Pfam" id="PF01753">
    <property type="entry name" value="zf-MYND"/>
    <property type="match status" value="1"/>
</dbReference>
<evidence type="ECO:0000313" key="6">
    <source>
        <dbReference type="EMBL" id="KZS87214.1"/>
    </source>
</evidence>
<evidence type="ECO:0000259" key="5">
    <source>
        <dbReference type="PROSITE" id="PS50865"/>
    </source>
</evidence>
<dbReference type="PROSITE" id="PS01360">
    <property type="entry name" value="ZF_MYND_1"/>
    <property type="match status" value="1"/>
</dbReference>
<keyword evidence="3" id="KW-0862">Zinc</keyword>
<reference evidence="6 7" key="1">
    <citation type="journal article" date="2016" name="Mol. Biol. Evol.">
        <title>Comparative Genomics of Early-Diverging Mushroom-Forming Fungi Provides Insights into the Origins of Lignocellulose Decay Capabilities.</title>
        <authorList>
            <person name="Nagy L.G."/>
            <person name="Riley R."/>
            <person name="Tritt A."/>
            <person name="Adam C."/>
            <person name="Daum C."/>
            <person name="Floudas D."/>
            <person name="Sun H."/>
            <person name="Yadav J.S."/>
            <person name="Pangilinan J."/>
            <person name="Larsson K.H."/>
            <person name="Matsuura K."/>
            <person name="Barry K."/>
            <person name="Labutti K."/>
            <person name="Kuo R."/>
            <person name="Ohm R.A."/>
            <person name="Bhattacharya S.S."/>
            <person name="Shirouzu T."/>
            <person name="Yoshinaga Y."/>
            <person name="Martin F.M."/>
            <person name="Grigoriev I.V."/>
            <person name="Hibbett D.S."/>
        </authorList>
    </citation>
    <scope>NUCLEOTIDE SEQUENCE [LARGE SCALE GENOMIC DNA]</scope>
    <source>
        <strain evidence="6 7">HHB9708</strain>
    </source>
</reference>
<name>A0A164MZS1_9AGAM</name>
<dbReference type="Gene3D" id="6.10.140.2220">
    <property type="match status" value="1"/>
</dbReference>
<gene>
    <name evidence="6" type="ORF">SISNIDRAFT_461168</name>
</gene>
<organism evidence="6 7">
    <name type="scientific">Sistotremastrum niveocremeum HHB9708</name>
    <dbReference type="NCBI Taxonomy" id="1314777"/>
    <lineage>
        <taxon>Eukaryota</taxon>
        <taxon>Fungi</taxon>
        <taxon>Dikarya</taxon>
        <taxon>Basidiomycota</taxon>
        <taxon>Agaricomycotina</taxon>
        <taxon>Agaricomycetes</taxon>
        <taxon>Sistotremastrales</taxon>
        <taxon>Sistotremastraceae</taxon>
        <taxon>Sertulicium</taxon>
        <taxon>Sertulicium niveocremeum</taxon>
    </lineage>
</organism>
<dbReference type="AlphaFoldDB" id="A0A164MZS1"/>
<evidence type="ECO:0000256" key="2">
    <source>
        <dbReference type="ARBA" id="ARBA00022771"/>
    </source>
</evidence>
<dbReference type="InterPro" id="IPR002893">
    <property type="entry name" value="Znf_MYND"/>
</dbReference>
<evidence type="ECO:0000313" key="7">
    <source>
        <dbReference type="Proteomes" id="UP000076722"/>
    </source>
</evidence>
<feature type="domain" description="MYND-type" evidence="5">
    <location>
        <begin position="649"/>
        <end position="688"/>
    </location>
</feature>
<evidence type="ECO:0000256" key="1">
    <source>
        <dbReference type="ARBA" id="ARBA00022723"/>
    </source>
</evidence>
<keyword evidence="1" id="KW-0479">Metal-binding</keyword>
<dbReference type="STRING" id="1314777.A0A164MZS1"/>
<evidence type="ECO:0000256" key="3">
    <source>
        <dbReference type="ARBA" id="ARBA00022833"/>
    </source>
</evidence>
<proteinExistence type="predicted"/>
<dbReference type="EMBL" id="KV419454">
    <property type="protein sequence ID" value="KZS87214.1"/>
    <property type="molecule type" value="Genomic_DNA"/>
</dbReference>
<dbReference type="SUPFAM" id="SSF144232">
    <property type="entry name" value="HIT/MYND zinc finger-like"/>
    <property type="match status" value="1"/>
</dbReference>
<dbReference type="PROSITE" id="PS50865">
    <property type="entry name" value="ZF_MYND_2"/>
    <property type="match status" value="1"/>
</dbReference>
<sequence>MGDLANECDSITEPFTWDAMGEIVCRHLKLALSTPQEIRRVFKANKCPVVVRKLLQCAEENRGYVRVLGGVLTTFRNTFKDTLFAREYITQNASAFVFRCLELPSAPVQFRELAIVALEELSIGTPQLDAILLQAIAAIPKVTPLIPQYTNDPKIFQSLLNTLRRYLSVLNAFKLSEVDALPVQSLQLHRLAKTLVALLDSPTKTVLLPTSIDVISEILMWIAYFESEAIERLPNDKGTLLFVAFLLSPSLPLRCKGFMGLLNLQYSDTAPEVRFCNPQHVLYMDGIRRTPEQFAQTARHYGLDDIRNMSRESLKRGYDNPSVKRLPDGKKFDAYQAGMNVVDSALNGPQNLAESFAFPRARLFGGEIGWTESLSEDMEIALRYHGKAYEADVLQLAHHINAMYTALIIENEPDKFINNLYLNEIHMHIRIASTTALQRWPGRSYFYLTMIKFQTGQRFHDWYKKGIECKDCTPYLRSQFDFEMACNEFGLALTHLSQKPTRTWFEEGKGYIVKAVASMDQAMEPQRSASPQEAILGMLGIFLSLLVPDATDAMDADHFNDLIATLDVFVNVLWNQKYVFMRELTQTARFFVLHHEEAAKRWSPLLSKLKKAEQASSNSESRVNSEVSYIDDATKHLGITENVRGQTSCAWCGRSSTGLRKCGRCDGVKYCDKICQQSHWKAGHKNNCISPPIKA</sequence>
<accession>A0A164MZS1</accession>
<dbReference type="Proteomes" id="UP000076722">
    <property type="component" value="Unassembled WGS sequence"/>
</dbReference>
<evidence type="ECO:0000256" key="4">
    <source>
        <dbReference type="PROSITE-ProRule" id="PRU00134"/>
    </source>
</evidence>
<keyword evidence="7" id="KW-1185">Reference proteome</keyword>
<protein>
    <recommendedName>
        <fullName evidence="5">MYND-type domain-containing protein</fullName>
    </recommendedName>
</protein>